<dbReference type="InterPro" id="IPR000683">
    <property type="entry name" value="Gfo/Idh/MocA-like_OxRdtase_N"/>
</dbReference>
<dbReference type="SUPFAM" id="SSF51735">
    <property type="entry name" value="NAD(P)-binding Rossmann-fold domains"/>
    <property type="match status" value="1"/>
</dbReference>
<sequence length="155" mass="15961">MAGNDPTSASDGPLGVAILGFWHVHADGYAQEAAEHPGTRLVAAWDPDPERGREGAARLGVPYEPELAAVLARDDVDGVSVTTATSEHPEVIAAALDAGVHVFTEKLLAGTEQEAADLLKRAAAQGAALVVSLPGSPSRPRSPPRGSSTRARWGA</sequence>
<dbReference type="RefSeq" id="WP_284253444.1">
    <property type="nucleotide sequence ID" value="NZ_BSVB01000001.1"/>
</dbReference>
<dbReference type="EMBL" id="BSVB01000001">
    <property type="protein sequence ID" value="GMA94535.1"/>
    <property type="molecule type" value="Genomic_DNA"/>
</dbReference>
<reference evidence="5" key="1">
    <citation type="journal article" date="2019" name="Int. J. Syst. Evol. Microbiol.">
        <title>The Global Catalogue of Microorganisms (GCM) 10K type strain sequencing project: providing services to taxonomists for standard genome sequencing and annotation.</title>
        <authorList>
            <consortium name="The Broad Institute Genomics Platform"/>
            <consortium name="The Broad Institute Genome Sequencing Center for Infectious Disease"/>
            <person name="Wu L."/>
            <person name="Ma J."/>
        </authorList>
    </citation>
    <scope>NUCLEOTIDE SEQUENCE [LARGE SCALE GENOMIC DNA]</scope>
    <source>
        <strain evidence="5">NBRC 108894</strain>
    </source>
</reference>
<evidence type="ECO:0000313" key="4">
    <source>
        <dbReference type="EMBL" id="GMA94535.1"/>
    </source>
</evidence>
<dbReference type="Pfam" id="PF01408">
    <property type="entry name" value="GFO_IDH_MocA"/>
    <property type="match status" value="1"/>
</dbReference>
<feature type="region of interest" description="Disordered" evidence="2">
    <location>
        <begin position="131"/>
        <end position="155"/>
    </location>
</feature>
<dbReference type="InterPro" id="IPR050463">
    <property type="entry name" value="Gfo/Idh/MocA_oxidrdct_glycsds"/>
</dbReference>
<name>A0ABQ6K4Q9_9MICO</name>
<evidence type="ECO:0000256" key="2">
    <source>
        <dbReference type="SAM" id="MobiDB-lite"/>
    </source>
</evidence>
<dbReference type="Gene3D" id="3.40.50.720">
    <property type="entry name" value="NAD(P)-binding Rossmann-like Domain"/>
    <property type="match status" value="1"/>
</dbReference>
<gene>
    <name evidence="4" type="ORF">GCM10025881_13590</name>
</gene>
<dbReference type="PANTHER" id="PTHR43818:SF11">
    <property type="entry name" value="BCDNA.GH03377"/>
    <property type="match status" value="1"/>
</dbReference>
<comment type="caution">
    <text evidence="4">The sequence shown here is derived from an EMBL/GenBank/DDBJ whole genome shotgun (WGS) entry which is preliminary data.</text>
</comment>
<evidence type="ECO:0000259" key="3">
    <source>
        <dbReference type="Pfam" id="PF01408"/>
    </source>
</evidence>
<keyword evidence="5" id="KW-1185">Reference proteome</keyword>
<keyword evidence="1" id="KW-0560">Oxidoreductase</keyword>
<organism evidence="4 5">
    <name type="scientific">Pseudolysinimonas kribbensis</name>
    <dbReference type="NCBI Taxonomy" id="433641"/>
    <lineage>
        <taxon>Bacteria</taxon>
        <taxon>Bacillati</taxon>
        <taxon>Actinomycetota</taxon>
        <taxon>Actinomycetes</taxon>
        <taxon>Micrococcales</taxon>
        <taxon>Microbacteriaceae</taxon>
        <taxon>Pseudolysinimonas</taxon>
    </lineage>
</organism>
<dbReference type="InterPro" id="IPR036291">
    <property type="entry name" value="NAD(P)-bd_dom_sf"/>
</dbReference>
<protein>
    <recommendedName>
        <fullName evidence="3">Gfo/Idh/MocA-like oxidoreductase N-terminal domain-containing protein</fullName>
    </recommendedName>
</protein>
<proteinExistence type="predicted"/>
<evidence type="ECO:0000256" key="1">
    <source>
        <dbReference type="ARBA" id="ARBA00023002"/>
    </source>
</evidence>
<dbReference type="Proteomes" id="UP001157034">
    <property type="component" value="Unassembled WGS sequence"/>
</dbReference>
<feature type="compositionally biased region" description="Low complexity" evidence="2">
    <location>
        <begin position="134"/>
        <end position="148"/>
    </location>
</feature>
<evidence type="ECO:0000313" key="5">
    <source>
        <dbReference type="Proteomes" id="UP001157034"/>
    </source>
</evidence>
<feature type="domain" description="Gfo/Idh/MocA-like oxidoreductase N-terminal" evidence="3">
    <location>
        <begin position="16"/>
        <end position="131"/>
    </location>
</feature>
<dbReference type="PANTHER" id="PTHR43818">
    <property type="entry name" value="BCDNA.GH03377"/>
    <property type="match status" value="1"/>
</dbReference>
<accession>A0ABQ6K4Q9</accession>